<dbReference type="RefSeq" id="WP_304420275.1">
    <property type="nucleotide sequence ID" value="NZ_JANCMU010000002.1"/>
</dbReference>
<dbReference type="EMBL" id="JANCMU010000002">
    <property type="protein sequence ID" value="MDG4945709.1"/>
    <property type="molecule type" value="Genomic_DNA"/>
</dbReference>
<reference evidence="1" key="1">
    <citation type="submission" date="2022-07" db="EMBL/GenBank/DDBJ databases">
        <title>Description and genome-wide analysis of Profundicola chukchiensis gen. nov., sp. nov., marine bacteria isolated from bottom sediments of the Chukchi Sea.</title>
        <authorList>
            <person name="Romanenko L."/>
            <person name="Otstavnykh N."/>
            <person name="Kurilenko V."/>
            <person name="Eremeev V."/>
            <person name="Velansky P."/>
            <person name="Mikhailov V."/>
            <person name="Isaeva M."/>
        </authorList>
    </citation>
    <scope>NUCLEOTIDE SEQUENCE</scope>
    <source>
        <strain evidence="1">KMM 9713</strain>
    </source>
</reference>
<sequence length="354" mass="42187">MSIEIKKELFSEGQKQTLTVSVQALAEALQKISLAMLEDYVKKNSLFELKYFKNAKSIQEVLHHAFLDGKLTSLAADSAAPLTSFCEYQLANYDGEEKEKEKFLQFISQVKPVFHCIDRGISFDRSKMDLPSFEEYIKNNPINLPEKTILNISESLDDYQIELIHEVTQELIQHFSLDEFGVLHMENALFHVQYYLNNKLLPRKVQKKLKKFAFRYFLQMLRDSFYYLDLKKVDRIINDLLRDFCYEVDCMYLFEEYMGKEKNYPRKIFASYKAYKLFDDVAKKITSRRWICFLFRKMHEKDSLIYVKDTEFRNWFNAQEYAVQLENHTDTYIDSYSEVRISTMELLYKCYGLS</sequence>
<protein>
    <submittedName>
        <fullName evidence="1">Uncharacterized protein</fullName>
    </submittedName>
</protein>
<dbReference type="Proteomes" id="UP001152599">
    <property type="component" value="Unassembled WGS sequence"/>
</dbReference>
<gene>
    <name evidence="1" type="ORF">NMK71_04725</name>
</gene>
<accession>A0A9X4MXB5</accession>
<organism evidence="1 2">
    <name type="scientific">Profundicola chukchiensis</name>
    <dbReference type="NCBI Taxonomy" id="2961959"/>
    <lineage>
        <taxon>Bacteria</taxon>
        <taxon>Pseudomonadati</taxon>
        <taxon>Bacteroidota</taxon>
        <taxon>Flavobacteriia</taxon>
        <taxon>Flavobacteriales</taxon>
        <taxon>Weeksellaceae</taxon>
        <taxon>Profundicola</taxon>
    </lineage>
</organism>
<keyword evidence="2" id="KW-1185">Reference proteome</keyword>
<evidence type="ECO:0000313" key="1">
    <source>
        <dbReference type="EMBL" id="MDG4945709.1"/>
    </source>
</evidence>
<proteinExistence type="predicted"/>
<name>A0A9X4MXB5_9FLAO</name>
<dbReference type="AlphaFoldDB" id="A0A9X4MXB5"/>
<evidence type="ECO:0000313" key="2">
    <source>
        <dbReference type="Proteomes" id="UP001152599"/>
    </source>
</evidence>
<comment type="caution">
    <text evidence="1">The sequence shown here is derived from an EMBL/GenBank/DDBJ whole genome shotgun (WGS) entry which is preliminary data.</text>
</comment>